<sequence length="374" mass="41199">MKIPLLATFSVLSASSALYASPLLSVGDHADLYAQVSGSVAYTDNLTLDENNTLDDVRFIVTPGAVLEVGRGLTNLNGSLSVNYGFVRYADNTVFDTELWNVVGNLDFNGPRYTAGVNGGYVEKQQNESDVNADKTLILQKTGFAGGNIRYRISEKFSLGAKGRFDNITYDGGNNVDRDIYSVPVDVYYEVTPLLDATAGLRYRQTDVQNGQDYDDYFYNVGLTGEVTEKLTTTFKVGYQTRDLTGGGSNEGTITLNSATTYDATERGSLRLFLNRDFVTGGAGSSIERTGVRASYIYIISPRLTADVTGSYDFNDYQDSSREDNTYLARVGASYRFNSLWSVNSFYTFRDNDSNFDGASYTENMVQVGANFRY</sequence>
<reference evidence="5 6" key="1">
    <citation type="submission" date="2020-07" db="EMBL/GenBank/DDBJ databases">
        <authorList>
            <person name="Feng X."/>
        </authorList>
    </citation>
    <scope>NUCLEOTIDE SEQUENCE [LARGE SCALE GENOMIC DNA]</scope>
    <source>
        <strain evidence="5 6">JCM14086</strain>
    </source>
</reference>
<evidence type="ECO:0000313" key="6">
    <source>
        <dbReference type="Proteomes" id="UP000525652"/>
    </source>
</evidence>
<keyword evidence="4" id="KW-0732">Signal</keyword>
<dbReference type="InterPro" id="IPR036942">
    <property type="entry name" value="Beta-barrel_TonB_sf"/>
</dbReference>
<gene>
    <name evidence="5" type="ORF">H5P30_06460</name>
</gene>
<dbReference type="EMBL" id="JACHVA010000053">
    <property type="protein sequence ID" value="MBC2601417.1"/>
    <property type="molecule type" value="Genomic_DNA"/>
</dbReference>
<evidence type="ECO:0000256" key="1">
    <source>
        <dbReference type="ARBA" id="ARBA00004442"/>
    </source>
</evidence>
<dbReference type="RefSeq" id="WP_185692132.1">
    <property type="nucleotide sequence ID" value="NZ_JACHVA010000053.1"/>
</dbReference>
<dbReference type="InterPro" id="IPR018759">
    <property type="entry name" value="BBP2_2"/>
</dbReference>
<dbReference type="Proteomes" id="UP000525652">
    <property type="component" value="Unassembled WGS sequence"/>
</dbReference>
<dbReference type="Pfam" id="PF10082">
    <property type="entry name" value="BBP2_2"/>
    <property type="match status" value="1"/>
</dbReference>
<feature type="signal peptide" evidence="4">
    <location>
        <begin position="1"/>
        <end position="20"/>
    </location>
</feature>
<name>A0A7X1E5B1_9BACT</name>
<keyword evidence="6" id="KW-1185">Reference proteome</keyword>
<accession>A0A7X1E5B1</accession>
<dbReference type="SUPFAM" id="SSF56935">
    <property type="entry name" value="Porins"/>
    <property type="match status" value="1"/>
</dbReference>
<feature type="chain" id="PRO_5031061331" evidence="4">
    <location>
        <begin position="21"/>
        <end position="374"/>
    </location>
</feature>
<keyword evidence="2" id="KW-0472">Membrane</keyword>
<organism evidence="5 6">
    <name type="scientific">Puniceicoccus vermicola</name>
    <dbReference type="NCBI Taxonomy" id="388746"/>
    <lineage>
        <taxon>Bacteria</taxon>
        <taxon>Pseudomonadati</taxon>
        <taxon>Verrucomicrobiota</taxon>
        <taxon>Opitutia</taxon>
        <taxon>Puniceicoccales</taxon>
        <taxon>Puniceicoccaceae</taxon>
        <taxon>Puniceicoccus</taxon>
    </lineage>
</organism>
<proteinExistence type="predicted"/>
<evidence type="ECO:0000256" key="4">
    <source>
        <dbReference type="SAM" id="SignalP"/>
    </source>
</evidence>
<comment type="subcellular location">
    <subcellularLocation>
        <location evidence="1">Cell outer membrane</location>
    </subcellularLocation>
</comment>
<dbReference type="GO" id="GO:0009279">
    <property type="term" value="C:cell outer membrane"/>
    <property type="evidence" value="ECO:0007669"/>
    <property type="project" value="UniProtKB-SubCell"/>
</dbReference>
<evidence type="ECO:0000313" key="5">
    <source>
        <dbReference type="EMBL" id="MBC2601417.1"/>
    </source>
</evidence>
<dbReference type="Gene3D" id="2.40.170.20">
    <property type="entry name" value="TonB-dependent receptor, beta-barrel domain"/>
    <property type="match status" value="1"/>
</dbReference>
<evidence type="ECO:0000256" key="2">
    <source>
        <dbReference type="ARBA" id="ARBA00023136"/>
    </source>
</evidence>
<dbReference type="AlphaFoldDB" id="A0A7X1E5B1"/>
<comment type="caution">
    <text evidence="5">The sequence shown here is derived from an EMBL/GenBank/DDBJ whole genome shotgun (WGS) entry which is preliminary data.</text>
</comment>
<keyword evidence="3" id="KW-0998">Cell outer membrane</keyword>
<protein>
    <submittedName>
        <fullName evidence="5">Outer membrane beta-barrel protein</fullName>
    </submittedName>
</protein>
<evidence type="ECO:0000256" key="3">
    <source>
        <dbReference type="ARBA" id="ARBA00023237"/>
    </source>
</evidence>